<evidence type="ECO:0000256" key="6">
    <source>
        <dbReference type="RuleBase" id="RU367022"/>
    </source>
</evidence>
<name>A0ABR4LI57_9EURO</name>
<organism evidence="8 9">
    <name type="scientific">Aspergillus lucknowensis</name>
    <dbReference type="NCBI Taxonomy" id="176173"/>
    <lineage>
        <taxon>Eukaryota</taxon>
        <taxon>Fungi</taxon>
        <taxon>Dikarya</taxon>
        <taxon>Ascomycota</taxon>
        <taxon>Pezizomycotina</taxon>
        <taxon>Eurotiomycetes</taxon>
        <taxon>Eurotiomycetidae</taxon>
        <taxon>Eurotiales</taxon>
        <taxon>Aspergillaceae</taxon>
        <taxon>Aspergillus</taxon>
        <taxon>Aspergillus subgen. Nidulantes</taxon>
    </lineage>
</organism>
<keyword evidence="4 6" id="KW-1133">Transmembrane helix</keyword>
<keyword evidence="6" id="KW-0406">Ion transport</keyword>
<feature type="transmembrane region" description="Helical" evidence="6">
    <location>
        <begin position="93"/>
        <end position="112"/>
    </location>
</feature>
<evidence type="ECO:0000313" key="9">
    <source>
        <dbReference type="Proteomes" id="UP001610432"/>
    </source>
</evidence>
<keyword evidence="3 6" id="KW-0812">Transmembrane</keyword>
<dbReference type="InterPro" id="IPR007274">
    <property type="entry name" value="Cop_transporter"/>
</dbReference>
<feature type="transmembrane region" description="Helical" evidence="6">
    <location>
        <begin position="194"/>
        <end position="214"/>
    </location>
</feature>
<evidence type="ECO:0000256" key="5">
    <source>
        <dbReference type="ARBA" id="ARBA00023136"/>
    </source>
</evidence>
<comment type="similarity">
    <text evidence="2 6">Belongs to the copper transporter (Ctr) (TC 1.A.56) family. SLC31A subfamily.</text>
</comment>
<feature type="region of interest" description="Disordered" evidence="7">
    <location>
        <begin position="28"/>
        <end position="48"/>
    </location>
</feature>
<evidence type="ECO:0000256" key="2">
    <source>
        <dbReference type="ARBA" id="ARBA00006921"/>
    </source>
</evidence>
<dbReference type="EMBL" id="JBFXLQ010000043">
    <property type="protein sequence ID" value="KAL2864181.1"/>
    <property type="molecule type" value="Genomic_DNA"/>
</dbReference>
<evidence type="ECO:0000256" key="7">
    <source>
        <dbReference type="SAM" id="MobiDB-lite"/>
    </source>
</evidence>
<dbReference type="RefSeq" id="XP_070883160.1">
    <property type="nucleotide sequence ID" value="XM_071029927.1"/>
</dbReference>
<dbReference type="PANTHER" id="PTHR12483">
    <property type="entry name" value="SOLUTE CARRIER FAMILY 31 COPPER TRANSPORTERS"/>
    <property type="match status" value="1"/>
</dbReference>
<evidence type="ECO:0000256" key="4">
    <source>
        <dbReference type="ARBA" id="ARBA00022989"/>
    </source>
</evidence>
<gene>
    <name evidence="8" type="ORF">BJX67DRAFT_361866</name>
</gene>
<accession>A0ABR4LI57</accession>
<comment type="caution">
    <text evidence="8">The sequence shown here is derived from an EMBL/GenBank/DDBJ whole genome shotgun (WGS) entry which is preliminary data.</text>
</comment>
<feature type="transmembrane region" description="Helical" evidence="6">
    <location>
        <begin position="220"/>
        <end position="241"/>
    </location>
</feature>
<keyword evidence="6" id="KW-0813">Transport</keyword>
<sequence>MRLYSFPSLDNPSTLRIGLFLRTSPSSTAEKHSSCHHPHRQTKTSQHTMDHDMGGMDMGGGGDGAQCVISMLWNWTTIDSCFLARSWHIRSRGMFAGSCIGVILLVIILEFLRRIAREYDAFIVHRAQIRAQTQHLSPSPSSAHTSTAESPPSTNEDHAKTTTPTAVAAGGGGQGGWGGQAAGIRVRPNLTEQFVRALLHMLQFAVAYFVMLLAMYFNGYIIICIFIGAFLGSFIFSWEYLGSGGKENDATAVTKCCG</sequence>
<proteinExistence type="inferred from homology"/>
<keyword evidence="9" id="KW-1185">Reference proteome</keyword>
<protein>
    <recommendedName>
        <fullName evidence="6">Copper transport protein</fullName>
    </recommendedName>
</protein>
<feature type="region of interest" description="Disordered" evidence="7">
    <location>
        <begin position="134"/>
        <end position="172"/>
    </location>
</feature>
<evidence type="ECO:0000256" key="1">
    <source>
        <dbReference type="ARBA" id="ARBA00004141"/>
    </source>
</evidence>
<dbReference type="Proteomes" id="UP001610432">
    <property type="component" value="Unassembled WGS sequence"/>
</dbReference>
<keyword evidence="6" id="KW-0187">Copper transport</keyword>
<reference evidence="8 9" key="1">
    <citation type="submission" date="2024-07" db="EMBL/GenBank/DDBJ databases">
        <title>Section-level genome sequencing and comparative genomics of Aspergillus sections Usti and Cavernicolus.</title>
        <authorList>
            <consortium name="Lawrence Berkeley National Laboratory"/>
            <person name="Nybo J.L."/>
            <person name="Vesth T.C."/>
            <person name="Theobald S."/>
            <person name="Frisvad J.C."/>
            <person name="Larsen T.O."/>
            <person name="Kjaerboelling I."/>
            <person name="Rothschild-Mancinelli K."/>
            <person name="Lyhne E.K."/>
            <person name="Kogle M.E."/>
            <person name="Barry K."/>
            <person name="Clum A."/>
            <person name="Na H."/>
            <person name="Ledsgaard L."/>
            <person name="Lin J."/>
            <person name="Lipzen A."/>
            <person name="Kuo A."/>
            <person name="Riley R."/>
            <person name="Mondo S."/>
            <person name="Labutti K."/>
            <person name="Haridas S."/>
            <person name="Pangalinan J."/>
            <person name="Salamov A.A."/>
            <person name="Simmons B.A."/>
            <person name="Magnuson J.K."/>
            <person name="Chen J."/>
            <person name="Drula E."/>
            <person name="Henrissat B."/>
            <person name="Wiebenga A."/>
            <person name="Lubbers R.J."/>
            <person name="Gomes A.C."/>
            <person name="Macurrencykelacurrency M.R."/>
            <person name="Stajich J."/>
            <person name="Grigoriev I.V."/>
            <person name="Mortensen U.H."/>
            <person name="De Vries R.P."/>
            <person name="Baker S.E."/>
            <person name="Andersen M.R."/>
        </authorList>
    </citation>
    <scope>NUCLEOTIDE SEQUENCE [LARGE SCALE GENOMIC DNA]</scope>
    <source>
        <strain evidence="8 9">CBS 449.75</strain>
    </source>
</reference>
<evidence type="ECO:0000313" key="8">
    <source>
        <dbReference type="EMBL" id="KAL2864181.1"/>
    </source>
</evidence>
<comment type="subcellular location">
    <subcellularLocation>
        <location evidence="1 6">Membrane</location>
        <topology evidence="1 6">Multi-pass membrane protein</topology>
    </subcellularLocation>
</comment>
<dbReference type="PANTHER" id="PTHR12483:SF73">
    <property type="entry name" value="COPPER TRANSPORT PROTEIN CTR3"/>
    <property type="match status" value="1"/>
</dbReference>
<dbReference type="Pfam" id="PF04145">
    <property type="entry name" value="Ctr"/>
    <property type="match status" value="1"/>
</dbReference>
<dbReference type="GeneID" id="98144999"/>
<keyword evidence="6" id="KW-0186">Copper</keyword>
<feature type="compositionally biased region" description="Low complexity" evidence="7">
    <location>
        <begin position="137"/>
        <end position="154"/>
    </location>
</feature>
<evidence type="ECO:0000256" key="3">
    <source>
        <dbReference type="ARBA" id="ARBA00022692"/>
    </source>
</evidence>
<keyword evidence="5 6" id="KW-0472">Membrane</keyword>